<accession>A0A5B9QK92</accession>
<dbReference type="Proteomes" id="UP000323917">
    <property type="component" value="Chromosome"/>
</dbReference>
<dbReference type="KEGG" id="bgok:Pr1d_52930"/>
<proteinExistence type="predicted"/>
<gene>
    <name evidence="1" type="ORF">Pr1d_52930</name>
</gene>
<name>A0A5B9QK92_9BACT</name>
<dbReference type="AlphaFoldDB" id="A0A5B9QK92"/>
<sequence>MKCEGLQTCLALPTLTNHGTQWINRRMQIELPPDADALVYTNAEAAGFGKDIAAYVGHLIVTDKPTENAFGPSSAEELATSEAMIRRGEEELAAGKYRDMKEALLELGTKRGYSIQG</sequence>
<reference evidence="1 2" key="1">
    <citation type="submission" date="2019-08" db="EMBL/GenBank/DDBJ databases">
        <title>Deep-cultivation of Planctomycetes and their phenomic and genomic characterization uncovers novel biology.</title>
        <authorList>
            <person name="Wiegand S."/>
            <person name="Jogler M."/>
            <person name="Boedeker C."/>
            <person name="Pinto D."/>
            <person name="Vollmers J."/>
            <person name="Rivas-Marin E."/>
            <person name="Kohn T."/>
            <person name="Peeters S.H."/>
            <person name="Heuer A."/>
            <person name="Rast P."/>
            <person name="Oberbeckmann S."/>
            <person name="Bunk B."/>
            <person name="Jeske O."/>
            <person name="Meyerdierks A."/>
            <person name="Storesund J.E."/>
            <person name="Kallscheuer N."/>
            <person name="Luecker S."/>
            <person name="Lage O.M."/>
            <person name="Pohl T."/>
            <person name="Merkel B.J."/>
            <person name="Hornburger P."/>
            <person name="Mueller R.-W."/>
            <person name="Bruemmer F."/>
            <person name="Labrenz M."/>
            <person name="Spormann A.M."/>
            <person name="Op den Camp H."/>
            <person name="Overmann J."/>
            <person name="Amann R."/>
            <person name="Jetten M.S.M."/>
            <person name="Mascher T."/>
            <person name="Medema M.H."/>
            <person name="Devos D.P."/>
            <person name="Kaster A.-K."/>
            <person name="Ovreas L."/>
            <person name="Rohde M."/>
            <person name="Galperin M.Y."/>
            <person name="Jogler C."/>
        </authorList>
    </citation>
    <scope>NUCLEOTIDE SEQUENCE [LARGE SCALE GENOMIC DNA]</scope>
    <source>
        <strain evidence="1 2">Pr1d</strain>
    </source>
</reference>
<protein>
    <submittedName>
        <fullName evidence="1">Uncharacterized protein</fullName>
    </submittedName>
</protein>
<keyword evidence="2" id="KW-1185">Reference proteome</keyword>
<evidence type="ECO:0000313" key="1">
    <source>
        <dbReference type="EMBL" id="QEG37945.1"/>
    </source>
</evidence>
<evidence type="ECO:0000313" key="2">
    <source>
        <dbReference type="Proteomes" id="UP000323917"/>
    </source>
</evidence>
<dbReference type="EMBL" id="CP042913">
    <property type="protein sequence ID" value="QEG37945.1"/>
    <property type="molecule type" value="Genomic_DNA"/>
</dbReference>
<organism evidence="1 2">
    <name type="scientific">Bythopirellula goksoeyrii</name>
    <dbReference type="NCBI Taxonomy" id="1400387"/>
    <lineage>
        <taxon>Bacteria</taxon>
        <taxon>Pseudomonadati</taxon>
        <taxon>Planctomycetota</taxon>
        <taxon>Planctomycetia</taxon>
        <taxon>Pirellulales</taxon>
        <taxon>Lacipirellulaceae</taxon>
        <taxon>Bythopirellula</taxon>
    </lineage>
</organism>